<accession>A0A0D2PDP3</accession>
<keyword evidence="4" id="KW-1185">Reference proteome</keyword>
<evidence type="ECO:0000259" key="2">
    <source>
        <dbReference type="Pfam" id="PF17667"/>
    </source>
</evidence>
<evidence type="ECO:0000256" key="1">
    <source>
        <dbReference type="SAM" id="MobiDB-lite"/>
    </source>
</evidence>
<dbReference type="Pfam" id="PF17667">
    <property type="entry name" value="Pkinase_fungal"/>
    <property type="match status" value="1"/>
</dbReference>
<dbReference type="EMBL" id="KN817590">
    <property type="protein sequence ID" value="KJA18345.1"/>
    <property type="molecule type" value="Genomic_DNA"/>
</dbReference>
<name>A0A0D2PDP3_HYPSF</name>
<dbReference type="AlphaFoldDB" id="A0A0D2PDP3"/>
<dbReference type="InterPro" id="IPR040976">
    <property type="entry name" value="Pkinase_fungal"/>
</dbReference>
<reference evidence="4" key="1">
    <citation type="submission" date="2014-04" db="EMBL/GenBank/DDBJ databases">
        <title>Evolutionary Origins and Diversification of the Mycorrhizal Mutualists.</title>
        <authorList>
            <consortium name="DOE Joint Genome Institute"/>
            <consortium name="Mycorrhizal Genomics Consortium"/>
            <person name="Kohler A."/>
            <person name="Kuo A."/>
            <person name="Nagy L.G."/>
            <person name="Floudas D."/>
            <person name="Copeland A."/>
            <person name="Barry K.W."/>
            <person name="Cichocki N."/>
            <person name="Veneault-Fourrey C."/>
            <person name="LaButti K."/>
            <person name="Lindquist E.A."/>
            <person name="Lipzen A."/>
            <person name="Lundell T."/>
            <person name="Morin E."/>
            <person name="Murat C."/>
            <person name="Riley R."/>
            <person name="Ohm R."/>
            <person name="Sun H."/>
            <person name="Tunlid A."/>
            <person name="Henrissat B."/>
            <person name="Grigoriev I.V."/>
            <person name="Hibbett D.S."/>
            <person name="Martin F."/>
        </authorList>
    </citation>
    <scope>NUCLEOTIDE SEQUENCE [LARGE SCALE GENOMIC DNA]</scope>
    <source>
        <strain evidence="4">FD-334 SS-4</strain>
    </source>
</reference>
<feature type="domain" description="Fungal-type protein kinase" evidence="2">
    <location>
        <begin position="15"/>
        <end position="33"/>
    </location>
</feature>
<dbReference type="STRING" id="945553.A0A0D2PDP3"/>
<organism evidence="3 4">
    <name type="scientific">Hypholoma sublateritium (strain FD-334 SS-4)</name>
    <dbReference type="NCBI Taxonomy" id="945553"/>
    <lineage>
        <taxon>Eukaryota</taxon>
        <taxon>Fungi</taxon>
        <taxon>Dikarya</taxon>
        <taxon>Basidiomycota</taxon>
        <taxon>Agaricomycotina</taxon>
        <taxon>Agaricomycetes</taxon>
        <taxon>Agaricomycetidae</taxon>
        <taxon>Agaricales</taxon>
        <taxon>Agaricineae</taxon>
        <taxon>Strophariaceae</taxon>
        <taxon>Hypholoma</taxon>
    </lineage>
</organism>
<dbReference type="OrthoDB" id="3068682at2759"/>
<proteinExistence type="predicted"/>
<evidence type="ECO:0000313" key="3">
    <source>
        <dbReference type="EMBL" id="KJA18345.1"/>
    </source>
</evidence>
<sequence>MNIFQSYTATSAPCKPHDYMDDLESFFYVLCWILCGFVSPGGKLAELPRQLRKCASANPSDAFDAKLSALTHYFKISYPAAPYFGPVFDMLLGRLSCFSPTSTKNSSSRKVNQFQHSWN</sequence>
<evidence type="ECO:0000313" key="4">
    <source>
        <dbReference type="Proteomes" id="UP000054270"/>
    </source>
</evidence>
<gene>
    <name evidence="3" type="ORF">HYPSUDRAFT_960995</name>
</gene>
<dbReference type="Proteomes" id="UP000054270">
    <property type="component" value="Unassembled WGS sequence"/>
</dbReference>
<feature type="region of interest" description="Disordered" evidence="1">
    <location>
        <begin position="100"/>
        <end position="119"/>
    </location>
</feature>
<protein>
    <recommendedName>
        <fullName evidence="2">Fungal-type protein kinase domain-containing protein</fullName>
    </recommendedName>
</protein>